<dbReference type="PANTHER" id="PTHR43000">
    <property type="entry name" value="DTDP-D-GLUCOSE 4,6-DEHYDRATASE-RELATED"/>
    <property type="match status" value="1"/>
</dbReference>
<gene>
    <name evidence="2" type="ORF">GJB61_15355</name>
</gene>
<name>A0A7X2H6F6_9BACL</name>
<evidence type="ECO:0000259" key="1">
    <source>
        <dbReference type="Pfam" id="PF16363"/>
    </source>
</evidence>
<evidence type="ECO:0000313" key="2">
    <source>
        <dbReference type="EMBL" id="MRN54364.1"/>
    </source>
</evidence>
<proteinExistence type="predicted"/>
<organism evidence="2 3">
    <name type="scientific">Paenibacillus monticola</name>
    <dbReference type="NCBI Taxonomy" id="2666075"/>
    <lineage>
        <taxon>Bacteria</taxon>
        <taxon>Bacillati</taxon>
        <taxon>Bacillota</taxon>
        <taxon>Bacilli</taxon>
        <taxon>Bacillales</taxon>
        <taxon>Paenibacillaceae</taxon>
        <taxon>Paenibacillus</taxon>
    </lineage>
</organism>
<dbReference type="Pfam" id="PF16363">
    <property type="entry name" value="GDP_Man_Dehyd"/>
    <property type="match status" value="1"/>
</dbReference>
<sequence length="318" mass="35143">MKALITGATGFVGQYLASYLINNGYEVWGTTRINSREINDIQAMEIVSVDFDDIAGTIEVLDKIQPDQIFHLAGQSSVRDSWTNKMETFQSNVNLTIQLLEAVMQSVVKEKVSILTIGSSEEYGGFDTSGTPISEETLLKPTSPYGISKATVGMLVRHYFTAYNLKIIHARPFNHIGPGQRLGFVVADFSNQIVEIERGHQENIISVGNLSAKRDFTDVRDIVRAYHLLLNQKENFAWGESVNVCSGIATSIQNILDSLLSLSHSSIDVVVDSEKLRPVDIPLFTGDNSKLKSLTGWHPAIGLTQTLNDVLKILRDQS</sequence>
<dbReference type="Gene3D" id="3.90.25.10">
    <property type="entry name" value="UDP-galactose 4-epimerase, domain 1"/>
    <property type="match status" value="1"/>
</dbReference>
<dbReference type="SUPFAM" id="SSF51735">
    <property type="entry name" value="NAD(P)-binding Rossmann-fold domains"/>
    <property type="match status" value="1"/>
</dbReference>
<comment type="caution">
    <text evidence="2">The sequence shown here is derived from an EMBL/GenBank/DDBJ whole genome shotgun (WGS) entry which is preliminary data.</text>
</comment>
<keyword evidence="3" id="KW-1185">Reference proteome</keyword>
<dbReference type="AlphaFoldDB" id="A0A7X2H6F6"/>
<feature type="domain" description="NAD(P)-binding" evidence="1">
    <location>
        <begin position="4"/>
        <end position="309"/>
    </location>
</feature>
<dbReference type="Proteomes" id="UP000463051">
    <property type="component" value="Unassembled WGS sequence"/>
</dbReference>
<dbReference type="EMBL" id="WJXB01000004">
    <property type="protein sequence ID" value="MRN54364.1"/>
    <property type="molecule type" value="Genomic_DNA"/>
</dbReference>
<dbReference type="Gene3D" id="3.40.50.720">
    <property type="entry name" value="NAD(P)-binding Rossmann-like Domain"/>
    <property type="match status" value="1"/>
</dbReference>
<protein>
    <submittedName>
        <fullName evidence="2">NAD-dependent epimerase/dehydratase family protein</fullName>
    </submittedName>
</protein>
<dbReference type="InterPro" id="IPR016040">
    <property type="entry name" value="NAD(P)-bd_dom"/>
</dbReference>
<accession>A0A7X2H6F6</accession>
<evidence type="ECO:0000313" key="3">
    <source>
        <dbReference type="Proteomes" id="UP000463051"/>
    </source>
</evidence>
<dbReference type="InterPro" id="IPR036291">
    <property type="entry name" value="NAD(P)-bd_dom_sf"/>
</dbReference>
<dbReference type="CDD" id="cd05260">
    <property type="entry name" value="GDP_MD_SDR_e"/>
    <property type="match status" value="1"/>
</dbReference>
<reference evidence="2 3" key="1">
    <citation type="submission" date="2019-11" db="EMBL/GenBank/DDBJ databases">
        <title>Paenibacillus monticola sp. nov., a novel PGPR strain isolated from mountain sample in China.</title>
        <authorList>
            <person name="Zhao Q."/>
            <person name="Li H.-P."/>
            <person name="Zhang J.-L."/>
        </authorList>
    </citation>
    <scope>NUCLEOTIDE SEQUENCE [LARGE SCALE GENOMIC DNA]</scope>
    <source>
        <strain evidence="2 3">LC-T2</strain>
    </source>
</reference>
<dbReference type="RefSeq" id="WP_154119348.1">
    <property type="nucleotide sequence ID" value="NZ_WJXB01000004.1"/>
</dbReference>